<dbReference type="KEGG" id="ddz:DSYM_19450"/>
<sequence>MTPEQIASRAASGESVTLEFKKFTVEKDQAWPEEIQIECLDHSNSALICAPTRIGASLLRNCMK</sequence>
<organism evidence="1 2">
    <name type="scientific">Candidatus Desulfobacillus denitrificans</name>
    <dbReference type="NCBI Taxonomy" id="2608985"/>
    <lineage>
        <taxon>Bacteria</taxon>
        <taxon>Pseudomonadati</taxon>
        <taxon>Pseudomonadota</taxon>
        <taxon>Betaproteobacteria</taxon>
        <taxon>Candidatus Desulfobacillus</taxon>
    </lineage>
</organism>
<accession>A0A809RYH2</accession>
<evidence type="ECO:0000313" key="2">
    <source>
        <dbReference type="Proteomes" id="UP000662914"/>
    </source>
</evidence>
<gene>
    <name evidence="1" type="ORF">DSYM_19450</name>
</gene>
<evidence type="ECO:0000313" key="1">
    <source>
        <dbReference type="EMBL" id="BBO21246.1"/>
    </source>
</evidence>
<reference evidence="1" key="1">
    <citation type="journal article" name="DNA Res.">
        <title>The physiological potential of anammox bacteria as revealed by their core genome structure.</title>
        <authorList>
            <person name="Okubo T."/>
            <person name="Toyoda A."/>
            <person name="Fukuhara K."/>
            <person name="Uchiyama I."/>
            <person name="Harigaya Y."/>
            <person name="Kuroiwa M."/>
            <person name="Suzuki T."/>
            <person name="Murakami Y."/>
            <person name="Suwa Y."/>
            <person name="Takami H."/>
        </authorList>
    </citation>
    <scope>NUCLEOTIDE SEQUENCE</scope>
    <source>
        <strain evidence="1">317325-3</strain>
    </source>
</reference>
<dbReference type="EMBL" id="AP021857">
    <property type="protein sequence ID" value="BBO21246.1"/>
    <property type="molecule type" value="Genomic_DNA"/>
</dbReference>
<proteinExistence type="predicted"/>
<dbReference type="Proteomes" id="UP000662914">
    <property type="component" value="Chromosome"/>
</dbReference>
<dbReference type="AlphaFoldDB" id="A0A809RYH2"/>
<protein>
    <submittedName>
        <fullName evidence="1">Uncharacterized protein</fullName>
    </submittedName>
</protein>
<name>A0A809RYH2_9PROT</name>